<feature type="compositionally biased region" description="Basic residues" evidence="1">
    <location>
        <begin position="1"/>
        <end position="22"/>
    </location>
</feature>
<dbReference type="EMBL" id="AP019301">
    <property type="protein sequence ID" value="BBH03200.1"/>
    <property type="molecule type" value="Genomic_DNA"/>
</dbReference>
<sequence>MYNRVKVNKGNRKKKTLLHHSGSRPFSYRMDARRHGGSKFPEIDVFGNVYVRPGNELAKSLHVNDDGGEELVGSSGVRLPTSSRYSDRVYGSSTGCWVSYIDGDIGSDSRLEIGDKLSRDGECQAREPRPRSSAQSNSQVAALTAQVATLQSQMSVILQSLAQSAFQSRILMRRPPSPSIPSIPTKR</sequence>
<feature type="region of interest" description="Disordered" evidence="1">
    <location>
        <begin position="1"/>
        <end position="29"/>
    </location>
</feature>
<accession>A0A4Y1RFZ8</accession>
<organism evidence="2">
    <name type="scientific">Prunus dulcis</name>
    <name type="common">Almond</name>
    <name type="synonym">Amygdalus dulcis</name>
    <dbReference type="NCBI Taxonomy" id="3755"/>
    <lineage>
        <taxon>Eukaryota</taxon>
        <taxon>Viridiplantae</taxon>
        <taxon>Streptophyta</taxon>
        <taxon>Embryophyta</taxon>
        <taxon>Tracheophyta</taxon>
        <taxon>Spermatophyta</taxon>
        <taxon>Magnoliopsida</taxon>
        <taxon>eudicotyledons</taxon>
        <taxon>Gunneridae</taxon>
        <taxon>Pentapetalae</taxon>
        <taxon>rosids</taxon>
        <taxon>fabids</taxon>
        <taxon>Rosales</taxon>
        <taxon>Rosaceae</taxon>
        <taxon>Amygdaloideae</taxon>
        <taxon>Amygdaleae</taxon>
        <taxon>Prunus</taxon>
    </lineage>
</organism>
<evidence type="ECO:0000256" key="1">
    <source>
        <dbReference type="SAM" id="MobiDB-lite"/>
    </source>
</evidence>
<name>A0A4Y1RFZ8_PRUDU</name>
<protein>
    <submittedName>
        <fullName evidence="2">Uncharacterized protein</fullName>
    </submittedName>
</protein>
<gene>
    <name evidence="2" type="ORF">Prudu_013996</name>
</gene>
<reference evidence="2" key="1">
    <citation type="journal article" date="2019" name="Science">
        <title>Mutation of a bHLH transcription factor allowed almond domestication.</title>
        <authorList>
            <person name="Sanchez-Perez R."/>
            <person name="Pavan S."/>
            <person name="Mazzeo R."/>
            <person name="Moldovan C."/>
            <person name="Aiese Cigliano R."/>
            <person name="Del Cueto J."/>
            <person name="Ricciardi F."/>
            <person name="Lotti C."/>
            <person name="Ricciardi L."/>
            <person name="Dicenta F."/>
            <person name="Lopez-Marques R.L."/>
            <person name="Lindberg Moller B."/>
        </authorList>
    </citation>
    <scope>NUCLEOTIDE SEQUENCE</scope>
</reference>
<evidence type="ECO:0000313" key="2">
    <source>
        <dbReference type="EMBL" id="BBH03200.1"/>
    </source>
</evidence>
<proteinExistence type="predicted"/>
<dbReference type="AlphaFoldDB" id="A0A4Y1RFZ8"/>